<dbReference type="SUPFAM" id="SSF56601">
    <property type="entry name" value="beta-lactamase/transpeptidase-like"/>
    <property type="match status" value="1"/>
</dbReference>
<evidence type="ECO:0000313" key="4">
    <source>
        <dbReference type="EMBL" id="BDU71618.1"/>
    </source>
</evidence>
<dbReference type="Pfam" id="PF00144">
    <property type="entry name" value="Beta-lactamase"/>
    <property type="match status" value="1"/>
</dbReference>
<feature type="chain" id="PRO_5041360774" evidence="1">
    <location>
        <begin position="20"/>
        <end position="517"/>
    </location>
</feature>
<dbReference type="InterPro" id="IPR001466">
    <property type="entry name" value="Beta-lactam-related"/>
</dbReference>
<name>A0AA48KAL6_9BACT</name>
<reference evidence="5" key="1">
    <citation type="journal article" date="2023" name="Int. J. Syst. Evol. Microbiol.">
        <title>Mesoterricola silvestris gen. nov., sp. nov., Mesoterricola sediminis sp. nov., Geothrix oryzae sp. nov., Geothrix edaphica sp. nov., Geothrix rubra sp. nov., and Geothrix limicola sp. nov., six novel members of Acidobacteriota isolated from soils.</title>
        <authorList>
            <person name="Itoh H."/>
            <person name="Sugisawa Y."/>
            <person name="Mise K."/>
            <person name="Xu Z."/>
            <person name="Kuniyasu M."/>
            <person name="Ushijima N."/>
            <person name="Kawano K."/>
            <person name="Kobayashi E."/>
            <person name="Shiratori Y."/>
            <person name="Masuda Y."/>
            <person name="Senoo K."/>
        </authorList>
    </citation>
    <scope>NUCLEOTIDE SEQUENCE [LARGE SCALE GENOMIC DNA]</scope>
    <source>
        <strain evidence="5">W79</strain>
    </source>
</reference>
<dbReference type="AlphaFoldDB" id="A0AA48KAL6"/>
<dbReference type="GO" id="GO:0016787">
    <property type="term" value="F:hydrolase activity"/>
    <property type="evidence" value="ECO:0007669"/>
    <property type="project" value="UniProtKB-KW"/>
</dbReference>
<keyword evidence="4" id="KW-0378">Hydrolase</keyword>
<feature type="signal peptide" evidence="1">
    <location>
        <begin position="1"/>
        <end position="19"/>
    </location>
</feature>
<dbReference type="InterPro" id="IPR021860">
    <property type="entry name" value="Peptidase_S12_Pab87-rel_C"/>
</dbReference>
<dbReference type="EMBL" id="AP027080">
    <property type="protein sequence ID" value="BDU71618.1"/>
    <property type="molecule type" value="Genomic_DNA"/>
</dbReference>
<dbReference type="KEGG" id="msil:METEAL_07920"/>
<dbReference type="Pfam" id="PF11954">
    <property type="entry name" value="DUF3471"/>
    <property type="match status" value="1"/>
</dbReference>
<accession>A0AA48KAL6</accession>
<keyword evidence="5" id="KW-1185">Reference proteome</keyword>
<feature type="domain" description="Peptidase S12 Pab87-related C-terminal" evidence="3">
    <location>
        <begin position="402"/>
        <end position="506"/>
    </location>
</feature>
<evidence type="ECO:0000313" key="5">
    <source>
        <dbReference type="Proteomes" id="UP001238179"/>
    </source>
</evidence>
<gene>
    <name evidence="4" type="ORF">METEAL_07920</name>
</gene>
<organism evidence="4 5">
    <name type="scientific">Mesoterricola silvestris</name>
    <dbReference type="NCBI Taxonomy" id="2927979"/>
    <lineage>
        <taxon>Bacteria</taxon>
        <taxon>Pseudomonadati</taxon>
        <taxon>Acidobacteriota</taxon>
        <taxon>Holophagae</taxon>
        <taxon>Holophagales</taxon>
        <taxon>Holophagaceae</taxon>
        <taxon>Mesoterricola</taxon>
    </lineage>
</organism>
<evidence type="ECO:0000256" key="1">
    <source>
        <dbReference type="SAM" id="SignalP"/>
    </source>
</evidence>
<evidence type="ECO:0000259" key="2">
    <source>
        <dbReference type="Pfam" id="PF00144"/>
    </source>
</evidence>
<dbReference type="Gene3D" id="2.40.128.600">
    <property type="match status" value="1"/>
</dbReference>
<dbReference type="Gene3D" id="3.40.710.10">
    <property type="entry name" value="DD-peptidase/beta-lactamase superfamily"/>
    <property type="match status" value="1"/>
</dbReference>
<dbReference type="InterPro" id="IPR050491">
    <property type="entry name" value="AmpC-like"/>
</dbReference>
<dbReference type="Proteomes" id="UP001238179">
    <property type="component" value="Chromosome"/>
</dbReference>
<sequence>MPRGFLPALIFALPLAAQADIDRAVEGARAAFNVPGMAVAVVQDGKVVLAKGYGVRRLGAPAPVTPGTLFAIASNTKIFTASALAMLVDEGKLSWDDRVVDRLPGFQMSDPYVTREMRIGDLLCHRSGLGLGAGDLMFFPPTDLTAEEIVHRLRFVPLATSFRSAYAYDNILYTVAGEVIRAVSGRPWAEFIRERFFGPLGMASSRTSIRDVRPGEDVASAHAMEGDRLVPVAHEVMDNSAPAGAIVASAEDMTRWVRALLAKGDLGGGKRLFTEKRARELWTPLTLIPHPEPPPALAESRSDFLAYAMGEDVRTYRGHLVVSHTGGLQGMVTEVTMVPGRNLGIIVFTNQEEGAAFRAVTNTVLDHYLGAPAKDWVGAYREVRAAQKAKARDAVAGAAGARNAASRPSLPLEGYAGRYRDPWYGDVLVEAAGGKLSIRFTHTPALAGTLEHWQYDTFVARWKDRTLDADAYVTFSLGPDGKVARVAMKAVSPSTDFSYDFHDLALAPVAPGAPERW</sequence>
<dbReference type="PANTHER" id="PTHR46825">
    <property type="entry name" value="D-ALANYL-D-ALANINE-CARBOXYPEPTIDASE/ENDOPEPTIDASE AMPH"/>
    <property type="match status" value="1"/>
</dbReference>
<proteinExistence type="predicted"/>
<feature type="domain" description="Beta-lactamase-related" evidence="2">
    <location>
        <begin position="21"/>
        <end position="364"/>
    </location>
</feature>
<evidence type="ECO:0000259" key="3">
    <source>
        <dbReference type="Pfam" id="PF11954"/>
    </source>
</evidence>
<dbReference type="InterPro" id="IPR012338">
    <property type="entry name" value="Beta-lactam/transpept-like"/>
</dbReference>
<dbReference type="PANTHER" id="PTHR46825:SF15">
    <property type="entry name" value="BETA-LACTAMASE-RELATED DOMAIN-CONTAINING PROTEIN"/>
    <property type="match status" value="1"/>
</dbReference>
<protein>
    <submittedName>
        <fullName evidence="4">Serine hydrolase</fullName>
    </submittedName>
</protein>
<dbReference type="RefSeq" id="WP_316414510.1">
    <property type="nucleotide sequence ID" value="NZ_AP027080.1"/>
</dbReference>
<keyword evidence="1" id="KW-0732">Signal</keyword>